<evidence type="ECO:0000313" key="1">
    <source>
        <dbReference type="EMBL" id="EQB55732.1"/>
    </source>
</evidence>
<sequence>MTAPMMGIPTIKNHSTPWLTYWTPLSTRFASSRPLGIFSPGVHVITVMPLVSVGSLGVNVAVSDLAQVTIQASCTKVLGPDLVLAVVHSDFAHRGANVERLLKVWVPKRSKPLDR</sequence>
<accession>T0KJS2</accession>
<gene>
    <name evidence="1" type="ORF">CGLO_04313</name>
</gene>
<protein>
    <submittedName>
        <fullName evidence="1">Uncharacterized protein</fullName>
    </submittedName>
</protein>
<proteinExistence type="predicted"/>
<reference evidence="2" key="1">
    <citation type="journal article" date="2013" name="Mol. Plant Microbe Interact.">
        <title>Global aspects of pacC regulation of pathogenicity genes in Colletotrichum gloeosporioides as revealed by transcriptome analysis.</title>
        <authorList>
            <person name="Alkan N."/>
            <person name="Meng X."/>
            <person name="Friedlander G."/>
            <person name="Reuveni E."/>
            <person name="Sukno S."/>
            <person name="Sherman A."/>
            <person name="Thon M."/>
            <person name="Fluhr R."/>
            <person name="Prusky D."/>
        </authorList>
    </citation>
    <scope>NUCLEOTIDE SEQUENCE [LARGE SCALE GENOMIC DNA]</scope>
    <source>
        <strain evidence="2">Cg-14</strain>
    </source>
</reference>
<dbReference type="HOGENOM" id="CLU_2108833_0_0_1"/>
<organism evidence="1 2">
    <name type="scientific">Colletotrichum gloeosporioides (strain Cg-14)</name>
    <name type="common">Anthracnose fungus</name>
    <name type="synonym">Glomerella cingulata</name>
    <dbReference type="NCBI Taxonomy" id="1237896"/>
    <lineage>
        <taxon>Eukaryota</taxon>
        <taxon>Fungi</taxon>
        <taxon>Dikarya</taxon>
        <taxon>Ascomycota</taxon>
        <taxon>Pezizomycotina</taxon>
        <taxon>Sordariomycetes</taxon>
        <taxon>Hypocreomycetidae</taxon>
        <taxon>Glomerellales</taxon>
        <taxon>Glomerellaceae</taxon>
        <taxon>Colletotrichum</taxon>
        <taxon>Colletotrichum gloeosporioides species complex</taxon>
    </lineage>
</organism>
<name>T0KJS2_COLGC</name>
<dbReference type="AlphaFoldDB" id="T0KJS2"/>
<dbReference type="EMBL" id="AMYD01000878">
    <property type="protein sequence ID" value="EQB55732.1"/>
    <property type="molecule type" value="Genomic_DNA"/>
</dbReference>
<comment type="caution">
    <text evidence="1">The sequence shown here is derived from an EMBL/GenBank/DDBJ whole genome shotgun (WGS) entry which is preliminary data.</text>
</comment>
<evidence type="ECO:0000313" key="2">
    <source>
        <dbReference type="Proteomes" id="UP000015530"/>
    </source>
</evidence>
<dbReference type="Proteomes" id="UP000015530">
    <property type="component" value="Unassembled WGS sequence"/>
</dbReference>